<sequence>MTDWPASQSALVSFMATQQPEYRDSRIAWMPKERNSSTVAGYKIGMPAETKA</sequence>
<keyword evidence="2" id="KW-1185">Reference proteome</keyword>
<dbReference type="RefSeq" id="WP_324273632.1">
    <property type="nucleotide sequence ID" value="NZ_CP141261.1"/>
</dbReference>
<dbReference type="EMBL" id="CP141261">
    <property type="protein sequence ID" value="WRL62277.1"/>
    <property type="molecule type" value="Genomic_DNA"/>
</dbReference>
<name>A0ABZ1AUL7_9ACTN</name>
<evidence type="ECO:0000313" key="2">
    <source>
        <dbReference type="Proteomes" id="UP001324287"/>
    </source>
</evidence>
<protein>
    <submittedName>
        <fullName evidence="1">Uncharacterized protein</fullName>
    </submittedName>
</protein>
<organism evidence="1 2">
    <name type="scientific">Blastococcus brunescens</name>
    <dbReference type="NCBI Taxonomy" id="1564165"/>
    <lineage>
        <taxon>Bacteria</taxon>
        <taxon>Bacillati</taxon>
        <taxon>Actinomycetota</taxon>
        <taxon>Actinomycetes</taxon>
        <taxon>Geodermatophilales</taxon>
        <taxon>Geodermatophilaceae</taxon>
        <taxon>Blastococcus</taxon>
    </lineage>
</organism>
<accession>A0ABZ1AUL7</accession>
<dbReference type="Proteomes" id="UP001324287">
    <property type="component" value="Chromosome"/>
</dbReference>
<proteinExistence type="predicted"/>
<reference evidence="1 2" key="1">
    <citation type="submission" date="2023-12" db="EMBL/GenBank/DDBJ databases">
        <title>Blastococcus brunescens sp. nov., an actonobacterium isolated from sandstone collected in sahara desert.</title>
        <authorList>
            <person name="Gtari M."/>
            <person name="Ghodhbane F."/>
        </authorList>
    </citation>
    <scope>NUCLEOTIDE SEQUENCE [LARGE SCALE GENOMIC DNA]</scope>
    <source>
        <strain evidence="1 2">BMG 8361</strain>
    </source>
</reference>
<gene>
    <name evidence="1" type="ORF">U6N30_19845</name>
</gene>
<evidence type="ECO:0000313" key="1">
    <source>
        <dbReference type="EMBL" id="WRL62277.1"/>
    </source>
</evidence>